<evidence type="ECO:0000313" key="3">
    <source>
        <dbReference type="EMBL" id="CAE8677579.1"/>
    </source>
</evidence>
<dbReference type="AlphaFoldDB" id="A0A813JAK3"/>
<evidence type="ECO:0000256" key="1">
    <source>
        <dbReference type="PROSITE-ProRule" id="PRU00708"/>
    </source>
</evidence>
<gene>
    <name evidence="3" type="ORF">PGLA2088_LOCUS20381</name>
</gene>
<dbReference type="NCBIfam" id="TIGR00756">
    <property type="entry name" value="PPR"/>
    <property type="match status" value="1"/>
</dbReference>
<feature type="region of interest" description="Disordered" evidence="2">
    <location>
        <begin position="1"/>
        <end position="53"/>
    </location>
</feature>
<dbReference type="PROSITE" id="PS51375">
    <property type="entry name" value="PPR"/>
    <property type="match status" value="1"/>
</dbReference>
<dbReference type="Gene3D" id="1.25.40.10">
    <property type="entry name" value="Tetratricopeptide repeat domain"/>
    <property type="match status" value="1"/>
</dbReference>
<comment type="caution">
    <text evidence="3">The sequence shown here is derived from an EMBL/GenBank/DDBJ whole genome shotgun (WGS) entry which is preliminary data.</text>
</comment>
<organism evidence="3 4">
    <name type="scientific">Polarella glacialis</name>
    <name type="common">Dinoflagellate</name>
    <dbReference type="NCBI Taxonomy" id="89957"/>
    <lineage>
        <taxon>Eukaryota</taxon>
        <taxon>Sar</taxon>
        <taxon>Alveolata</taxon>
        <taxon>Dinophyceae</taxon>
        <taxon>Suessiales</taxon>
        <taxon>Suessiaceae</taxon>
        <taxon>Polarella</taxon>
    </lineage>
</organism>
<dbReference type="Proteomes" id="UP000626109">
    <property type="component" value="Unassembled WGS sequence"/>
</dbReference>
<feature type="repeat" description="PPR" evidence="1">
    <location>
        <begin position="133"/>
        <end position="167"/>
    </location>
</feature>
<feature type="compositionally biased region" description="Polar residues" evidence="2">
    <location>
        <begin position="20"/>
        <end position="30"/>
    </location>
</feature>
<dbReference type="Pfam" id="PF01535">
    <property type="entry name" value="PPR"/>
    <property type="match status" value="1"/>
</dbReference>
<sequence>MALRPWSCSFQAGSAGGEPRSTTRGARGSTNNNDNNKHNKDKQIKQPKTTTKEVDVRGAQELSIASSQLQKLVALGTKASLDEVSDIFSTEFCEWKRNPKRATVVLSCLAKQRLPHIARHVLTSMLVCRADANVFHYNAVISASGKGGQWQLALSLLSSMSEMRILPDR</sequence>
<dbReference type="InterPro" id="IPR002885">
    <property type="entry name" value="PPR_rpt"/>
</dbReference>
<accession>A0A813JAK3</accession>
<proteinExistence type="predicted"/>
<feature type="non-terminal residue" evidence="3">
    <location>
        <position position="169"/>
    </location>
</feature>
<reference evidence="3" key="1">
    <citation type="submission" date="2021-02" db="EMBL/GenBank/DDBJ databases">
        <authorList>
            <person name="Dougan E. K."/>
            <person name="Rhodes N."/>
            <person name="Thang M."/>
            <person name="Chan C."/>
        </authorList>
    </citation>
    <scope>NUCLEOTIDE SEQUENCE</scope>
</reference>
<evidence type="ECO:0008006" key="5">
    <source>
        <dbReference type="Google" id="ProtNLM"/>
    </source>
</evidence>
<feature type="compositionally biased region" description="Basic and acidic residues" evidence="2">
    <location>
        <begin position="35"/>
        <end position="53"/>
    </location>
</feature>
<protein>
    <recommendedName>
        <fullName evidence="5">Pentatricopeptide repeat-containing protein</fullName>
    </recommendedName>
</protein>
<evidence type="ECO:0000313" key="4">
    <source>
        <dbReference type="Proteomes" id="UP000626109"/>
    </source>
</evidence>
<dbReference type="InterPro" id="IPR011990">
    <property type="entry name" value="TPR-like_helical_dom_sf"/>
</dbReference>
<evidence type="ECO:0000256" key="2">
    <source>
        <dbReference type="SAM" id="MobiDB-lite"/>
    </source>
</evidence>
<dbReference type="EMBL" id="CAJNNW010025530">
    <property type="protein sequence ID" value="CAE8677579.1"/>
    <property type="molecule type" value="Genomic_DNA"/>
</dbReference>
<name>A0A813JAK3_POLGL</name>